<protein>
    <submittedName>
        <fullName evidence="8">Response regulator transcription factor</fullName>
    </submittedName>
</protein>
<evidence type="ECO:0000259" key="7">
    <source>
        <dbReference type="PROSITE" id="PS50110"/>
    </source>
</evidence>
<dbReference type="PANTHER" id="PTHR43214:SF24">
    <property type="entry name" value="TRANSCRIPTIONAL REGULATORY PROTEIN NARL-RELATED"/>
    <property type="match status" value="1"/>
</dbReference>
<feature type="domain" description="Response regulatory" evidence="7">
    <location>
        <begin position="4"/>
        <end position="122"/>
    </location>
</feature>
<feature type="modified residue" description="4-aspartylphosphate" evidence="5">
    <location>
        <position position="55"/>
    </location>
</feature>
<evidence type="ECO:0000256" key="2">
    <source>
        <dbReference type="ARBA" id="ARBA00023015"/>
    </source>
</evidence>
<keyword evidence="9" id="KW-1185">Reference proteome</keyword>
<comment type="caution">
    <text evidence="8">The sequence shown here is derived from an EMBL/GenBank/DDBJ whole genome shotgun (WGS) entry which is preliminary data.</text>
</comment>
<keyword evidence="2" id="KW-0805">Transcription regulation</keyword>
<accession>A0ABT6C533</accession>
<feature type="domain" description="HTH luxR-type" evidence="6">
    <location>
        <begin position="150"/>
        <end position="215"/>
    </location>
</feature>
<dbReference type="InterPro" id="IPR000792">
    <property type="entry name" value="Tscrpt_reg_LuxR_C"/>
</dbReference>
<organism evidence="8 9">
    <name type="scientific">Luteipulveratus flavus</name>
    <dbReference type="NCBI Taxonomy" id="3031728"/>
    <lineage>
        <taxon>Bacteria</taxon>
        <taxon>Bacillati</taxon>
        <taxon>Actinomycetota</taxon>
        <taxon>Actinomycetes</taxon>
        <taxon>Micrococcales</taxon>
        <taxon>Dermacoccaceae</taxon>
        <taxon>Luteipulveratus</taxon>
    </lineage>
</organism>
<dbReference type="SMART" id="SM00448">
    <property type="entry name" value="REC"/>
    <property type="match status" value="1"/>
</dbReference>
<dbReference type="InterPro" id="IPR039420">
    <property type="entry name" value="WalR-like"/>
</dbReference>
<reference evidence="8 9" key="1">
    <citation type="submission" date="2023-03" db="EMBL/GenBank/DDBJ databases">
        <title>YIM 133296 draft genome.</title>
        <authorList>
            <person name="Xiong L."/>
        </authorList>
    </citation>
    <scope>NUCLEOTIDE SEQUENCE [LARGE SCALE GENOMIC DNA]</scope>
    <source>
        <strain evidence="8 9">YIM 133296</strain>
    </source>
</reference>
<dbReference type="Proteomes" id="UP001528912">
    <property type="component" value="Unassembled WGS sequence"/>
</dbReference>
<evidence type="ECO:0000256" key="5">
    <source>
        <dbReference type="PROSITE-ProRule" id="PRU00169"/>
    </source>
</evidence>
<dbReference type="InterPro" id="IPR016032">
    <property type="entry name" value="Sig_transdc_resp-reg_C-effctor"/>
</dbReference>
<keyword evidence="3" id="KW-0238">DNA-binding</keyword>
<dbReference type="Gene3D" id="3.40.50.2300">
    <property type="match status" value="1"/>
</dbReference>
<evidence type="ECO:0000313" key="9">
    <source>
        <dbReference type="Proteomes" id="UP001528912"/>
    </source>
</evidence>
<dbReference type="PROSITE" id="PS00622">
    <property type="entry name" value="HTH_LUXR_1"/>
    <property type="match status" value="1"/>
</dbReference>
<dbReference type="SUPFAM" id="SSF46894">
    <property type="entry name" value="C-terminal effector domain of the bipartite response regulators"/>
    <property type="match status" value="1"/>
</dbReference>
<dbReference type="EMBL" id="JAROAV010000010">
    <property type="protein sequence ID" value="MDF8263432.1"/>
    <property type="molecule type" value="Genomic_DNA"/>
</dbReference>
<dbReference type="InterPro" id="IPR058245">
    <property type="entry name" value="NreC/VraR/RcsB-like_REC"/>
</dbReference>
<proteinExistence type="predicted"/>
<dbReference type="SMART" id="SM00421">
    <property type="entry name" value="HTH_LUXR"/>
    <property type="match status" value="1"/>
</dbReference>
<dbReference type="PRINTS" id="PR00038">
    <property type="entry name" value="HTHLUXR"/>
</dbReference>
<dbReference type="Pfam" id="PF00196">
    <property type="entry name" value="GerE"/>
    <property type="match status" value="1"/>
</dbReference>
<gene>
    <name evidence="8" type="ORF">P4R38_04130</name>
</gene>
<dbReference type="RefSeq" id="WP_277191162.1">
    <property type="nucleotide sequence ID" value="NZ_JAROAV010000010.1"/>
</dbReference>
<sequence>MTIRVVIVDDQAMVRQGIGALLGAQPDISVIGEAADGAQAVREVARLGPDVVLMDVRMPEVNGLEATATILAAPAASRPHVLMLTTFDIDDYVYEALRIGACGFMLKDAPADELARAVRVVAQGEALLAPSITKRLIAEATRRRSSVPKHSRLLDGLTSREREVLELIAAGLSNAEIAGRLFVAEQTVKTHVSRVLTKLGLRDRAQAVVFAYEHGVVVPGA</sequence>
<dbReference type="Pfam" id="PF00072">
    <property type="entry name" value="Response_reg"/>
    <property type="match status" value="1"/>
</dbReference>
<dbReference type="InterPro" id="IPR001789">
    <property type="entry name" value="Sig_transdc_resp-reg_receiver"/>
</dbReference>
<dbReference type="PROSITE" id="PS50110">
    <property type="entry name" value="RESPONSE_REGULATORY"/>
    <property type="match status" value="1"/>
</dbReference>
<dbReference type="PROSITE" id="PS50043">
    <property type="entry name" value="HTH_LUXR_2"/>
    <property type="match status" value="1"/>
</dbReference>
<dbReference type="PANTHER" id="PTHR43214">
    <property type="entry name" value="TWO-COMPONENT RESPONSE REGULATOR"/>
    <property type="match status" value="1"/>
</dbReference>
<name>A0ABT6C533_9MICO</name>
<evidence type="ECO:0000259" key="6">
    <source>
        <dbReference type="PROSITE" id="PS50043"/>
    </source>
</evidence>
<evidence type="ECO:0000256" key="4">
    <source>
        <dbReference type="ARBA" id="ARBA00023163"/>
    </source>
</evidence>
<evidence type="ECO:0000313" key="8">
    <source>
        <dbReference type="EMBL" id="MDF8263432.1"/>
    </source>
</evidence>
<dbReference type="InterPro" id="IPR011006">
    <property type="entry name" value="CheY-like_superfamily"/>
</dbReference>
<keyword evidence="1 5" id="KW-0597">Phosphoprotein</keyword>
<keyword evidence="4" id="KW-0804">Transcription</keyword>
<evidence type="ECO:0000256" key="1">
    <source>
        <dbReference type="ARBA" id="ARBA00022553"/>
    </source>
</evidence>
<dbReference type="CDD" id="cd06170">
    <property type="entry name" value="LuxR_C_like"/>
    <property type="match status" value="1"/>
</dbReference>
<evidence type="ECO:0000256" key="3">
    <source>
        <dbReference type="ARBA" id="ARBA00023125"/>
    </source>
</evidence>
<dbReference type="SUPFAM" id="SSF52172">
    <property type="entry name" value="CheY-like"/>
    <property type="match status" value="1"/>
</dbReference>
<dbReference type="CDD" id="cd17535">
    <property type="entry name" value="REC_NarL-like"/>
    <property type="match status" value="1"/>
</dbReference>